<dbReference type="InterPro" id="IPR004638">
    <property type="entry name" value="EmrB-like"/>
</dbReference>
<evidence type="ECO:0000256" key="2">
    <source>
        <dbReference type="ARBA" id="ARBA00022448"/>
    </source>
</evidence>
<dbReference type="STRING" id="1401.BK123_06965"/>
<keyword evidence="5 7" id="KW-1133">Transmembrane helix</keyword>
<feature type="transmembrane region" description="Helical" evidence="7">
    <location>
        <begin position="211"/>
        <end position="229"/>
    </location>
</feature>
<dbReference type="NCBIfam" id="TIGR00711">
    <property type="entry name" value="efflux_EmrB"/>
    <property type="match status" value="1"/>
</dbReference>
<dbReference type="PRINTS" id="PR01036">
    <property type="entry name" value="TCRTETB"/>
</dbReference>
<evidence type="ECO:0000256" key="6">
    <source>
        <dbReference type="ARBA" id="ARBA00023136"/>
    </source>
</evidence>
<comment type="subcellular location">
    <subcellularLocation>
        <location evidence="1">Cell membrane</location>
        <topology evidence="1">Multi-pass membrane protein</topology>
    </subcellularLocation>
</comment>
<sequence length="520" mass="55286">MSIYIQYRKVVTDIIDQRNRRWWVLGALAVGILAVGLDMTILNLALPVLATDLHATNGDLQWFADAYNLIFAAMLLPAGLLGDRLGRKRMLLMGLLVFGVASAGCAYASSSWELITGRAFLGLGAALLVPLSMSIIPVLFSEEERPKAIGVWMMANAIGIPLGPIVGGWLLNNYEWGSVFLINIPLVIIALIVVSILLPETRSEDKHKVDAIGILASSLGLVGLTYGVIEVGEKGWGDVAALTTMIGGIFCLVFFMFWEKRVKHPLIDPFLFRSSKFTWGSILATVISFAMFGVLFVTPQYFHAVQGVDALDSGLRLLPLVFGLLIGAPISDKLQSKFGTRATLALGFLIMSAGLAIGANTGVDSGYGFASIWVTVVGLGIGLALPVAMDVAMSPLSAERSGVGSAFIMSLRQVGGTMGVAILGTVLSTNYRNNLDLIDLPGDVAEVVQRNVSAGAAVAQKIDSTSLLNSVHASFVAGMEAMLWVCGGVTVLGLLLTVIFIQKKTSSNRAPEINQNVTGE</sequence>
<dbReference type="PANTHER" id="PTHR42718:SF42">
    <property type="entry name" value="EXPORT PROTEIN"/>
    <property type="match status" value="1"/>
</dbReference>
<evidence type="ECO:0000256" key="7">
    <source>
        <dbReference type="SAM" id="Phobius"/>
    </source>
</evidence>
<feature type="domain" description="Major facilitator superfamily (MFS) profile" evidence="8">
    <location>
        <begin position="24"/>
        <end position="505"/>
    </location>
</feature>
<evidence type="ECO:0000313" key="10">
    <source>
        <dbReference type="Proteomes" id="UP000187074"/>
    </source>
</evidence>
<dbReference type="Pfam" id="PF07690">
    <property type="entry name" value="MFS_1"/>
    <property type="match status" value="1"/>
</dbReference>
<dbReference type="Gene3D" id="1.20.1250.20">
    <property type="entry name" value="MFS general substrate transporter like domains"/>
    <property type="match status" value="1"/>
</dbReference>
<protein>
    <submittedName>
        <fullName evidence="9">MFS transporter</fullName>
    </submittedName>
</protein>
<feature type="transmembrane region" description="Helical" evidence="7">
    <location>
        <begin position="21"/>
        <end position="46"/>
    </location>
</feature>
<dbReference type="InterPro" id="IPR020846">
    <property type="entry name" value="MFS_dom"/>
</dbReference>
<evidence type="ECO:0000313" key="9">
    <source>
        <dbReference type="EMBL" id="OME94839.1"/>
    </source>
</evidence>
<feature type="transmembrane region" description="Helical" evidence="7">
    <location>
        <begin position="235"/>
        <end position="258"/>
    </location>
</feature>
<keyword evidence="2" id="KW-0813">Transport</keyword>
<dbReference type="PROSITE" id="PS50850">
    <property type="entry name" value="MFS"/>
    <property type="match status" value="1"/>
</dbReference>
<evidence type="ECO:0000256" key="3">
    <source>
        <dbReference type="ARBA" id="ARBA00022475"/>
    </source>
</evidence>
<dbReference type="RefSeq" id="WP_076321659.1">
    <property type="nucleotide sequence ID" value="NZ_MRTF01000002.1"/>
</dbReference>
<feature type="transmembrane region" description="Helical" evidence="7">
    <location>
        <begin position="177"/>
        <end position="199"/>
    </location>
</feature>
<dbReference type="OrthoDB" id="102502at2"/>
<evidence type="ECO:0000256" key="1">
    <source>
        <dbReference type="ARBA" id="ARBA00004651"/>
    </source>
</evidence>
<feature type="transmembrane region" description="Helical" evidence="7">
    <location>
        <begin position="369"/>
        <end position="393"/>
    </location>
</feature>
<name>A0A1R1B5X1_PAELA</name>
<comment type="caution">
    <text evidence="9">The sequence shown here is derived from an EMBL/GenBank/DDBJ whole genome shotgun (WGS) entry which is preliminary data.</text>
</comment>
<feature type="transmembrane region" description="Helical" evidence="7">
    <location>
        <begin position="279"/>
        <end position="302"/>
    </location>
</feature>
<feature type="transmembrane region" description="Helical" evidence="7">
    <location>
        <begin position="481"/>
        <end position="501"/>
    </location>
</feature>
<dbReference type="InterPro" id="IPR011701">
    <property type="entry name" value="MFS"/>
</dbReference>
<feature type="transmembrane region" description="Helical" evidence="7">
    <location>
        <begin position="115"/>
        <end position="139"/>
    </location>
</feature>
<dbReference type="AlphaFoldDB" id="A0A1R1B5X1"/>
<reference evidence="9 10" key="1">
    <citation type="submission" date="2016-11" db="EMBL/GenBank/DDBJ databases">
        <title>Paenibacillus species isolates.</title>
        <authorList>
            <person name="Beno S.M."/>
        </authorList>
    </citation>
    <scope>NUCLEOTIDE SEQUENCE [LARGE SCALE GENOMIC DNA]</scope>
    <source>
        <strain evidence="9 10">FSL F4-0100</strain>
    </source>
</reference>
<dbReference type="InterPro" id="IPR036259">
    <property type="entry name" value="MFS_trans_sf"/>
</dbReference>
<dbReference type="SUPFAM" id="SSF103473">
    <property type="entry name" value="MFS general substrate transporter"/>
    <property type="match status" value="1"/>
</dbReference>
<dbReference type="GO" id="GO:0005886">
    <property type="term" value="C:plasma membrane"/>
    <property type="evidence" value="ECO:0007669"/>
    <property type="project" value="UniProtKB-SubCell"/>
</dbReference>
<evidence type="ECO:0000256" key="4">
    <source>
        <dbReference type="ARBA" id="ARBA00022692"/>
    </source>
</evidence>
<keyword evidence="6 7" id="KW-0472">Membrane</keyword>
<evidence type="ECO:0000259" key="8">
    <source>
        <dbReference type="PROSITE" id="PS50850"/>
    </source>
</evidence>
<organism evidence="9 10">
    <name type="scientific">Paenibacillus lautus</name>
    <name type="common">Bacillus lautus</name>
    <dbReference type="NCBI Taxonomy" id="1401"/>
    <lineage>
        <taxon>Bacteria</taxon>
        <taxon>Bacillati</taxon>
        <taxon>Bacillota</taxon>
        <taxon>Bacilli</taxon>
        <taxon>Bacillales</taxon>
        <taxon>Paenibacillaceae</taxon>
        <taxon>Paenibacillus</taxon>
    </lineage>
</organism>
<feature type="transmembrane region" description="Helical" evidence="7">
    <location>
        <begin position="343"/>
        <end position="363"/>
    </location>
</feature>
<dbReference type="Proteomes" id="UP000187074">
    <property type="component" value="Unassembled WGS sequence"/>
</dbReference>
<dbReference type="Gene3D" id="1.20.1720.10">
    <property type="entry name" value="Multidrug resistance protein D"/>
    <property type="match status" value="1"/>
</dbReference>
<feature type="transmembrane region" description="Helical" evidence="7">
    <location>
        <begin position="66"/>
        <end position="83"/>
    </location>
</feature>
<feature type="transmembrane region" description="Helical" evidence="7">
    <location>
        <begin position="151"/>
        <end position="171"/>
    </location>
</feature>
<dbReference type="EMBL" id="MRTF01000002">
    <property type="protein sequence ID" value="OME94839.1"/>
    <property type="molecule type" value="Genomic_DNA"/>
</dbReference>
<proteinExistence type="predicted"/>
<feature type="transmembrane region" description="Helical" evidence="7">
    <location>
        <begin position="314"/>
        <end position="331"/>
    </location>
</feature>
<evidence type="ECO:0000256" key="5">
    <source>
        <dbReference type="ARBA" id="ARBA00022989"/>
    </source>
</evidence>
<dbReference type="PANTHER" id="PTHR42718">
    <property type="entry name" value="MAJOR FACILITATOR SUPERFAMILY MULTIDRUG TRANSPORTER MFSC"/>
    <property type="match status" value="1"/>
</dbReference>
<accession>A0A1R1B5X1</accession>
<keyword evidence="3" id="KW-1003">Cell membrane</keyword>
<dbReference type="GO" id="GO:0022857">
    <property type="term" value="F:transmembrane transporter activity"/>
    <property type="evidence" value="ECO:0007669"/>
    <property type="project" value="InterPro"/>
</dbReference>
<feature type="transmembrane region" description="Helical" evidence="7">
    <location>
        <begin position="90"/>
        <end position="109"/>
    </location>
</feature>
<keyword evidence="4 7" id="KW-0812">Transmembrane</keyword>
<gene>
    <name evidence="9" type="ORF">BK123_06965</name>
</gene>
<dbReference type="CDD" id="cd17321">
    <property type="entry name" value="MFS_MMR_MDR_like"/>
    <property type="match status" value="1"/>
</dbReference>